<dbReference type="Proteomes" id="UP000193719">
    <property type="component" value="Unassembled WGS sequence"/>
</dbReference>
<evidence type="ECO:0000256" key="3">
    <source>
        <dbReference type="ARBA" id="ARBA00012425"/>
    </source>
</evidence>
<dbReference type="GO" id="GO:0005634">
    <property type="term" value="C:nucleus"/>
    <property type="evidence" value="ECO:0007669"/>
    <property type="project" value="UniProtKB-SubCell"/>
</dbReference>
<dbReference type="PANTHER" id="PTHR24056">
    <property type="entry name" value="CELL DIVISION PROTEIN KINASE"/>
    <property type="match status" value="1"/>
</dbReference>
<dbReference type="Gene3D" id="1.10.510.10">
    <property type="entry name" value="Transferase(Phosphotransferase) domain 1"/>
    <property type="match status" value="1"/>
</dbReference>
<sequence length="256" mass="29462">MIGSIVKESNHLPTPRDEEKTQTKTIVLKGDKEQYIFGENNVIGRGAFGMIFKAKRKSDGTIVAIKKTKLDENYEHLVISNSTMREISLLASLKHKNMIKMLDFILPGENDEQFKNDIFVVMEYGHTDLEKLITKYYKNGLPEELIKDFLYQLLNGLTYCHDKGIIHRDLKPQNIILIKNNRNSFDLKITDFGIGRKISVPLGNYSYEVVTLFYRAPELLLNLPLYDQSIDIWSVGCIFAEMALGYSIFRGTLYSY</sequence>
<keyword evidence="5" id="KW-0808">Transferase</keyword>
<dbReference type="InterPro" id="IPR008271">
    <property type="entry name" value="Ser/Thr_kinase_AS"/>
</dbReference>
<dbReference type="Pfam" id="PF00069">
    <property type="entry name" value="Pkinase"/>
    <property type="match status" value="1"/>
</dbReference>
<evidence type="ECO:0000256" key="9">
    <source>
        <dbReference type="ARBA" id="ARBA00023242"/>
    </source>
</evidence>
<dbReference type="AlphaFoldDB" id="A0A1Y1V7M9"/>
<evidence type="ECO:0000256" key="12">
    <source>
        <dbReference type="ARBA" id="ARBA00048367"/>
    </source>
</evidence>
<comment type="caution">
    <text evidence="17">The sequence shown here is derived from an EMBL/GenBank/DDBJ whole genome shotgun (WGS) entry which is preliminary data.</text>
</comment>
<dbReference type="GO" id="GO:0010389">
    <property type="term" value="P:regulation of G2/M transition of mitotic cell cycle"/>
    <property type="evidence" value="ECO:0007669"/>
    <property type="project" value="TreeGrafter"/>
</dbReference>
<keyword evidence="7 17" id="KW-0418">Kinase</keyword>
<comment type="catalytic activity">
    <reaction evidence="12">
        <text>L-seryl-[protein] + ATP = O-phospho-L-seryl-[protein] + ADP + H(+)</text>
        <dbReference type="Rhea" id="RHEA:17989"/>
        <dbReference type="Rhea" id="RHEA-COMP:9863"/>
        <dbReference type="Rhea" id="RHEA-COMP:11604"/>
        <dbReference type="ChEBI" id="CHEBI:15378"/>
        <dbReference type="ChEBI" id="CHEBI:29999"/>
        <dbReference type="ChEBI" id="CHEBI:30616"/>
        <dbReference type="ChEBI" id="CHEBI:83421"/>
        <dbReference type="ChEBI" id="CHEBI:456216"/>
        <dbReference type="EC" id="2.7.11.22"/>
    </reaction>
</comment>
<dbReference type="InterPro" id="IPR000719">
    <property type="entry name" value="Prot_kinase_dom"/>
</dbReference>
<evidence type="ECO:0000256" key="2">
    <source>
        <dbReference type="ARBA" id="ARBA00006485"/>
    </source>
</evidence>
<dbReference type="GO" id="GO:0000082">
    <property type="term" value="P:G1/S transition of mitotic cell cycle"/>
    <property type="evidence" value="ECO:0007669"/>
    <property type="project" value="TreeGrafter"/>
</dbReference>
<keyword evidence="6 13" id="KW-0547">Nucleotide-binding</keyword>
<evidence type="ECO:0000256" key="7">
    <source>
        <dbReference type="ARBA" id="ARBA00022777"/>
    </source>
</evidence>
<name>A0A1Y1V7M9_9FUNG</name>
<dbReference type="PANTHER" id="PTHR24056:SF254">
    <property type="entry name" value="CYCLIN-DEPENDENT KINASE 2"/>
    <property type="match status" value="1"/>
</dbReference>
<evidence type="ECO:0000256" key="15">
    <source>
        <dbReference type="SAM" id="MobiDB-lite"/>
    </source>
</evidence>
<dbReference type="PROSITE" id="PS00107">
    <property type="entry name" value="PROTEIN_KINASE_ATP"/>
    <property type="match status" value="1"/>
</dbReference>
<keyword evidence="18" id="KW-1185">Reference proteome</keyword>
<dbReference type="Gene3D" id="3.30.200.20">
    <property type="entry name" value="Phosphorylase Kinase, domain 1"/>
    <property type="match status" value="1"/>
</dbReference>
<dbReference type="InterPro" id="IPR017441">
    <property type="entry name" value="Protein_kinase_ATP_BS"/>
</dbReference>
<comment type="subcellular location">
    <subcellularLocation>
        <location evidence="1">Nucleus</location>
    </subcellularLocation>
</comment>
<protein>
    <recommendedName>
        <fullName evidence="10">Cyclin-dependent kinase 1</fullName>
        <ecNumber evidence="3">2.7.11.22</ecNumber>
    </recommendedName>
</protein>
<feature type="region of interest" description="Disordered" evidence="15">
    <location>
        <begin position="1"/>
        <end position="21"/>
    </location>
</feature>
<dbReference type="GO" id="GO:0007165">
    <property type="term" value="P:signal transduction"/>
    <property type="evidence" value="ECO:0007669"/>
    <property type="project" value="TreeGrafter"/>
</dbReference>
<evidence type="ECO:0000259" key="16">
    <source>
        <dbReference type="PROSITE" id="PS50011"/>
    </source>
</evidence>
<dbReference type="STRING" id="1754191.A0A1Y1V7M9"/>
<evidence type="ECO:0000256" key="13">
    <source>
        <dbReference type="PROSITE-ProRule" id="PRU10141"/>
    </source>
</evidence>
<reference evidence="17 18" key="2">
    <citation type="submission" date="2016-08" db="EMBL/GenBank/DDBJ databases">
        <title>Pervasive Adenine N6-methylation of Active Genes in Fungi.</title>
        <authorList>
            <consortium name="DOE Joint Genome Institute"/>
            <person name="Mondo S.J."/>
            <person name="Dannebaum R.O."/>
            <person name="Kuo R.C."/>
            <person name="Labutti K."/>
            <person name="Haridas S."/>
            <person name="Kuo A."/>
            <person name="Salamov A."/>
            <person name="Ahrendt S.R."/>
            <person name="Lipzen A."/>
            <person name="Sullivan W."/>
            <person name="Andreopoulos W.B."/>
            <person name="Clum A."/>
            <person name="Lindquist E."/>
            <person name="Daum C."/>
            <person name="Ramamoorthy G.K."/>
            <person name="Gryganskyi A."/>
            <person name="Culley D."/>
            <person name="Magnuson J.K."/>
            <person name="James T.Y."/>
            <person name="O'Malley M.A."/>
            <person name="Stajich J.E."/>
            <person name="Spatafora J.W."/>
            <person name="Visel A."/>
            <person name="Grigoriev I.V."/>
        </authorList>
    </citation>
    <scope>NUCLEOTIDE SEQUENCE [LARGE SCALE GENOMIC DNA]</scope>
    <source>
        <strain evidence="18">finn</strain>
    </source>
</reference>
<dbReference type="SMART" id="SM00220">
    <property type="entry name" value="S_TKc"/>
    <property type="match status" value="1"/>
</dbReference>
<dbReference type="EC" id="2.7.11.22" evidence="3"/>
<comment type="catalytic activity">
    <reaction evidence="11">
        <text>L-threonyl-[protein] + ATP = O-phospho-L-threonyl-[protein] + ADP + H(+)</text>
        <dbReference type="Rhea" id="RHEA:46608"/>
        <dbReference type="Rhea" id="RHEA-COMP:11060"/>
        <dbReference type="Rhea" id="RHEA-COMP:11605"/>
        <dbReference type="ChEBI" id="CHEBI:15378"/>
        <dbReference type="ChEBI" id="CHEBI:30013"/>
        <dbReference type="ChEBI" id="CHEBI:30616"/>
        <dbReference type="ChEBI" id="CHEBI:61977"/>
        <dbReference type="ChEBI" id="CHEBI:456216"/>
        <dbReference type="EC" id="2.7.11.22"/>
    </reaction>
</comment>
<evidence type="ECO:0000256" key="1">
    <source>
        <dbReference type="ARBA" id="ARBA00004123"/>
    </source>
</evidence>
<evidence type="ECO:0000313" key="17">
    <source>
        <dbReference type="EMBL" id="ORX49267.1"/>
    </source>
</evidence>
<organism evidence="17 18">
    <name type="scientific">Piromyces finnis</name>
    <dbReference type="NCBI Taxonomy" id="1754191"/>
    <lineage>
        <taxon>Eukaryota</taxon>
        <taxon>Fungi</taxon>
        <taxon>Fungi incertae sedis</taxon>
        <taxon>Chytridiomycota</taxon>
        <taxon>Chytridiomycota incertae sedis</taxon>
        <taxon>Neocallimastigomycetes</taxon>
        <taxon>Neocallimastigales</taxon>
        <taxon>Neocallimastigaceae</taxon>
        <taxon>Piromyces</taxon>
    </lineage>
</organism>
<dbReference type="GO" id="GO:0004693">
    <property type="term" value="F:cyclin-dependent protein serine/threonine kinase activity"/>
    <property type="evidence" value="ECO:0007669"/>
    <property type="project" value="UniProtKB-EC"/>
</dbReference>
<gene>
    <name evidence="17" type="ORF">BCR36DRAFT_292012</name>
</gene>
<evidence type="ECO:0000256" key="10">
    <source>
        <dbReference type="ARBA" id="ARBA00039266"/>
    </source>
</evidence>
<dbReference type="FunFam" id="1.10.510.10:FF:000624">
    <property type="entry name" value="Mitogen-activated protein kinase"/>
    <property type="match status" value="1"/>
</dbReference>
<dbReference type="PROSITE" id="PS50011">
    <property type="entry name" value="PROTEIN_KINASE_DOM"/>
    <property type="match status" value="1"/>
</dbReference>
<dbReference type="GO" id="GO:0005737">
    <property type="term" value="C:cytoplasm"/>
    <property type="evidence" value="ECO:0007669"/>
    <property type="project" value="TreeGrafter"/>
</dbReference>
<dbReference type="PROSITE" id="PS00108">
    <property type="entry name" value="PROTEIN_KINASE_ST"/>
    <property type="match status" value="1"/>
</dbReference>
<evidence type="ECO:0000256" key="14">
    <source>
        <dbReference type="RuleBase" id="RU000304"/>
    </source>
</evidence>
<evidence type="ECO:0000256" key="4">
    <source>
        <dbReference type="ARBA" id="ARBA00022527"/>
    </source>
</evidence>
<feature type="binding site" evidence="13">
    <location>
        <position position="67"/>
    </location>
    <ligand>
        <name>ATP</name>
        <dbReference type="ChEBI" id="CHEBI:30616"/>
    </ligand>
</feature>
<dbReference type="GO" id="GO:0010468">
    <property type="term" value="P:regulation of gene expression"/>
    <property type="evidence" value="ECO:0007669"/>
    <property type="project" value="TreeGrafter"/>
</dbReference>
<feature type="domain" description="Protein kinase" evidence="16">
    <location>
        <begin position="37"/>
        <end position="256"/>
    </location>
</feature>
<dbReference type="GO" id="GO:0005524">
    <property type="term" value="F:ATP binding"/>
    <property type="evidence" value="ECO:0007669"/>
    <property type="project" value="UniProtKB-UniRule"/>
</dbReference>
<dbReference type="SUPFAM" id="SSF56112">
    <property type="entry name" value="Protein kinase-like (PK-like)"/>
    <property type="match status" value="1"/>
</dbReference>
<evidence type="ECO:0000256" key="5">
    <source>
        <dbReference type="ARBA" id="ARBA00022679"/>
    </source>
</evidence>
<keyword evidence="9" id="KW-0539">Nucleus</keyword>
<evidence type="ECO:0000256" key="11">
    <source>
        <dbReference type="ARBA" id="ARBA00047811"/>
    </source>
</evidence>
<keyword evidence="4 14" id="KW-0723">Serine/threonine-protein kinase</keyword>
<evidence type="ECO:0000313" key="18">
    <source>
        <dbReference type="Proteomes" id="UP000193719"/>
    </source>
</evidence>
<comment type="similarity">
    <text evidence="2">Belongs to the protein kinase superfamily. CMGC Ser/Thr protein kinase family. CDC2/CDKX subfamily.</text>
</comment>
<dbReference type="EMBL" id="MCFH01000024">
    <property type="protein sequence ID" value="ORX49267.1"/>
    <property type="molecule type" value="Genomic_DNA"/>
</dbReference>
<dbReference type="InterPro" id="IPR011009">
    <property type="entry name" value="Kinase-like_dom_sf"/>
</dbReference>
<dbReference type="GO" id="GO:0000307">
    <property type="term" value="C:cyclin-dependent protein kinase holoenzyme complex"/>
    <property type="evidence" value="ECO:0007669"/>
    <property type="project" value="TreeGrafter"/>
</dbReference>
<proteinExistence type="inferred from homology"/>
<feature type="compositionally biased region" description="Basic and acidic residues" evidence="15">
    <location>
        <begin position="8"/>
        <end position="21"/>
    </location>
</feature>
<dbReference type="GO" id="GO:0030332">
    <property type="term" value="F:cyclin binding"/>
    <property type="evidence" value="ECO:0007669"/>
    <property type="project" value="TreeGrafter"/>
</dbReference>
<reference evidence="17 18" key="1">
    <citation type="submission" date="2016-08" db="EMBL/GenBank/DDBJ databases">
        <title>Genomes of anaerobic fungi encode conserved fungal cellulosomes for biomass hydrolysis.</title>
        <authorList>
            <consortium name="DOE Joint Genome Institute"/>
            <person name="Haitjema C.H."/>
            <person name="Gilmore S.P."/>
            <person name="Henske J.K."/>
            <person name="Solomon K.V."/>
            <person name="De Groot R."/>
            <person name="Kuo A."/>
            <person name="Mondo S.J."/>
            <person name="Salamov A.A."/>
            <person name="Labutti K."/>
            <person name="Zhao Z."/>
            <person name="Chiniquy J."/>
            <person name="Barry K."/>
            <person name="Brewer H.M."/>
            <person name="Purvine S.O."/>
            <person name="Wright A.T."/>
            <person name="Boxma B."/>
            <person name="Van Alen T."/>
            <person name="Hackstein J.H."/>
            <person name="Baker S.E."/>
            <person name="Grigoriev I.V."/>
            <person name="O'Malley M.A."/>
        </authorList>
    </citation>
    <scope>NUCLEOTIDE SEQUENCE [LARGE SCALE GENOMIC DNA]</scope>
    <source>
        <strain evidence="18">finn</strain>
    </source>
</reference>
<dbReference type="OrthoDB" id="192887at2759"/>
<dbReference type="InterPro" id="IPR050108">
    <property type="entry name" value="CDK"/>
</dbReference>
<evidence type="ECO:0000256" key="6">
    <source>
        <dbReference type="ARBA" id="ARBA00022741"/>
    </source>
</evidence>
<accession>A0A1Y1V7M9</accession>
<evidence type="ECO:0000256" key="8">
    <source>
        <dbReference type="ARBA" id="ARBA00022840"/>
    </source>
</evidence>
<keyword evidence="8 13" id="KW-0067">ATP-binding</keyword>